<evidence type="ECO:0008006" key="3">
    <source>
        <dbReference type="Google" id="ProtNLM"/>
    </source>
</evidence>
<evidence type="ECO:0000313" key="1">
    <source>
        <dbReference type="EMBL" id="GHA61505.1"/>
    </source>
</evidence>
<reference evidence="2" key="1">
    <citation type="journal article" date="2019" name="Int. J. Syst. Evol. Microbiol.">
        <title>The Global Catalogue of Microorganisms (GCM) 10K type strain sequencing project: providing services to taxonomists for standard genome sequencing and annotation.</title>
        <authorList>
            <consortium name="The Broad Institute Genomics Platform"/>
            <consortium name="The Broad Institute Genome Sequencing Center for Infectious Disease"/>
            <person name="Wu L."/>
            <person name="Ma J."/>
        </authorList>
    </citation>
    <scope>NUCLEOTIDE SEQUENCE [LARGE SCALE GENOMIC DNA]</scope>
    <source>
        <strain evidence="2">KCTC 32465</strain>
    </source>
</reference>
<name>A0ABQ3D792_9RHOB</name>
<sequence length="74" mass="8252">MTKRFLTRSEAAEYLTNVGYPVAKNTLQKFACLGGGPVYLIFGNRALYRPNDLDTWANRKLGTPRISTSDDLIA</sequence>
<dbReference type="Proteomes" id="UP000634455">
    <property type="component" value="Unassembled WGS sequence"/>
</dbReference>
<dbReference type="EMBL" id="BMZF01000011">
    <property type="protein sequence ID" value="GHA61505.1"/>
    <property type="molecule type" value="Genomic_DNA"/>
</dbReference>
<proteinExistence type="predicted"/>
<gene>
    <name evidence="1" type="ORF">GCM10008927_28750</name>
</gene>
<keyword evidence="2" id="KW-1185">Reference proteome</keyword>
<organism evidence="1 2">
    <name type="scientific">Paramylibacter ulvae</name>
    <dbReference type="NCBI Taxonomy" id="1651968"/>
    <lineage>
        <taxon>Bacteria</taxon>
        <taxon>Pseudomonadati</taxon>
        <taxon>Pseudomonadota</taxon>
        <taxon>Alphaproteobacteria</taxon>
        <taxon>Rhodobacterales</taxon>
        <taxon>Paracoccaceae</taxon>
        <taxon>Paramylibacter</taxon>
    </lineage>
</organism>
<dbReference type="RefSeq" id="WP_189641438.1">
    <property type="nucleotide sequence ID" value="NZ_BMZF01000011.1"/>
</dbReference>
<evidence type="ECO:0000313" key="2">
    <source>
        <dbReference type="Proteomes" id="UP000634455"/>
    </source>
</evidence>
<protein>
    <recommendedName>
        <fullName evidence="3">DNA-binding protein</fullName>
    </recommendedName>
</protein>
<comment type="caution">
    <text evidence="1">The sequence shown here is derived from an EMBL/GenBank/DDBJ whole genome shotgun (WGS) entry which is preliminary data.</text>
</comment>
<accession>A0ABQ3D792</accession>